<keyword evidence="1" id="KW-0732">Signal</keyword>
<evidence type="ECO:0008006" key="4">
    <source>
        <dbReference type="Google" id="ProtNLM"/>
    </source>
</evidence>
<dbReference type="AlphaFoldDB" id="A0A9Q2FPT0"/>
<name>A0A9Q2FPT0_GLUJA</name>
<reference evidence="2" key="2">
    <citation type="submission" date="2020-11" db="EMBL/GenBank/DDBJ databases">
        <title>Description of novel Gluconobacter species.</title>
        <authorList>
            <person name="Cleenwerck I."/>
            <person name="Cnockaert M."/>
            <person name="Borremans W."/>
            <person name="Wieme A.D."/>
            <person name="De Vuyst L."/>
            <person name="Vandamme P."/>
        </authorList>
    </citation>
    <scope>NUCLEOTIDE SEQUENCE</scope>
    <source>
        <strain evidence="2">R71697</strain>
    </source>
</reference>
<dbReference type="GeneID" id="81475961"/>
<comment type="caution">
    <text evidence="2">The sequence shown here is derived from an EMBL/GenBank/DDBJ whole genome shotgun (WGS) entry which is preliminary data.</text>
</comment>
<evidence type="ECO:0000256" key="1">
    <source>
        <dbReference type="SAM" id="SignalP"/>
    </source>
</evidence>
<organism evidence="2 3">
    <name type="scientific">Gluconobacter japonicus</name>
    <dbReference type="NCBI Taxonomy" id="376620"/>
    <lineage>
        <taxon>Bacteria</taxon>
        <taxon>Pseudomonadati</taxon>
        <taxon>Pseudomonadota</taxon>
        <taxon>Alphaproteobacteria</taxon>
        <taxon>Acetobacterales</taxon>
        <taxon>Acetobacteraceae</taxon>
        <taxon>Gluconobacter</taxon>
    </lineage>
</organism>
<accession>A0A9Q2FPT0</accession>
<dbReference type="EMBL" id="JABCQN010000012">
    <property type="protein sequence ID" value="MBF0872090.1"/>
    <property type="molecule type" value="Genomic_DNA"/>
</dbReference>
<sequence>MSGLAGIAAVAASQAASATPSLTAPAPVGAFHQADVAAFHDTARTQLAFSEAIPASPISQIVPVQSEPTLGDRILDSLSRIGSSFGRLDALAPQGLAPDRAGPAISAQTLSDKNGVTTGMDTGGGISHPSAKHDVLAAHHAGARSATDPESLLGRIQQQGEQLYNESISRQIALTNAEFETHVITVASQDMASTLKSLLSQGG</sequence>
<reference evidence="2" key="1">
    <citation type="submission" date="2020-04" db="EMBL/GenBank/DDBJ databases">
        <authorList>
            <person name="Sombolestani A."/>
        </authorList>
    </citation>
    <scope>NUCLEOTIDE SEQUENCE</scope>
    <source>
        <strain evidence="2">R71697</strain>
    </source>
</reference>
<gene>
    <name evidence="2" type="ORF">HKD32_14800</name>
</gene>
<dbReference type="RefSeq" id="WP_194258370.1">
    <property type="nucleotide sequence ID" value="NZ_JABCQN010000012.1"/>
</dbReference>
<feature type="chain" id="PRO_5040220206" description="DUF4142 domain-containing protein" evidence="1">
    <location>
        <begin position="19"/>
        <end position="203"/>
    </location>
</feature>
<proteinExistence type="predicted"/>
<protein>
    <recommendedName>
        <fullName evidence="4">DUF4142 domain-containing protein</fullName>
    </recommendedName>
</protein>
<evidence type="ECO:0000313" key="2">
    <source>
        <dbReference type="EMBL" id="MBF0872090.1"/>
    </source>
</evidence>
<evidence type="ECO:0000313" key="3">
    <source>
        <dbReference type="Proteomes" id="UP000661006"/>
    </source>
</evidence>
<feature type="signal peptide" evidence="1">
    <location>
        <begin position="1"/>
        <end position="18"/>
    </location>
</feature>
<dbReference type="Proteomes" id="UP000661006">
    <property type="component" value="Unassembled WGS sequence"/>
</dbReference>